<proteinExistence type="predicted"/>
<sequence length="68" mass="7184">NAPTWNHKEDRRRVHRDPGTVVTPSTGQEVDGMCRCPPGKPGEVNDGRTSSPSGGEDVPSGTTPTQSV</sequence>
<comment type="caution">
    <text evidence="2">The sequence shown here is derived from an EMBL/GenBank/DDBJ whole genome shotgun (WGS) entry which is preliminary data.</text>
</comment>
<feature type="compositionally biased region" description="Basic and acidic residues" evidence="1">
    <location>
        <begin position="1"/>
        <end position="18"/>
    </location>
</feature>
<dbReference type="Proteomes" id="UP000054783">
    <property type="component" value="Unassembled WGS sequence"/>
</dbReference>
<dbReference type="EMBL" id="JYDQ01004575">
    <property type="protein sequence ID" value="KRX92461.1"/>
    <property type="molecule type" value="Genomic_DNA"/>
</dbReference>
<protein>
    <submittedName>
        <fullName evidence="2">Uncharacterized protein</fullName>
    </submittedName>
</protein>
<feature type="region of interest" description="Disordered" evidence="1">
    <location>
        <begin position="1"/>
        <end position="68"/>
    </location>
</feature>
<evidence type="ECO:0000313" key="2">
    <source>
        <dbReference type="EMBL" id="KRX92461.1"/>
    </source>
</evidence>
<evidence type="ECO:0000313" key="3">
    <source>
        <dbReference type="Proteomes" id="UP000054783"/>
    </source>
</evidence>
<feature type="non-terminal residue" evidence="2">
    <location>
        <position position="1"/>
    </location>
</feature>
<gene>
    <name evidence="2" type="ORF">T12_2684</name>
</gene>
<keyword evidence="3" id="KW-1185">Reference proteome</keyword>
<accession>A0A0V0XWW5</accession>
<evidence type="ECO:0000256" key="1">
    <source>
        <dbReference type="SAM" id="MobiDB-lite"/>
    </source>
</evidence>
<organism evidence="2 3">
    <name type="scientific">Trichinella patagoniensis</name>
    <dbReference type="NCBI Taxonomy" id="990121"/>
    <lineage>
        <taxon>Eukaryota</taxon>
        <taxon>Metazoa</taxon>
        <taxon>Ecdysozoa</taxon>
        <taxon>Nematoda</taxon>
        <taxon>Enoplea</taxon>
        <taxon>Dorylaimia</taxon>
        <taxon>Trichinellida</taxon>
        <taxon>Trichinellidae</taxon>
        <taxon>Trichinella</taxon>
    </lineage>
</organism>
<feature type="non-terminal residue" evidence="2">
    <location>
        <position position="68"/>
    </location>
</feature>
<dbReference type="AlphaFoldDB" id="A0A0V0XWW5"/>
<reference evidence="2 3" key="1">
    <citation type="submission" date="2015-01" db="EMBL/GenBank/DDBJ databases">
        <title>Evolution of Trichinella species and genotypes.</title>
        <authorList>
            <person name="Korhonen P.K."/>
            <person name="Edoardo P."/>
            <person name="Giuseppe L.R."/>
            <person name="Gasser R.B."/>
        </authorList>
    </citation>
    <scope>NUCLEOTIDE SEQUENCE [LARGE SCALE GENOMIC DNA]</scope>
    <source>
        <strain evidence="2">ISS2496</strain>
    </source>
</reference>
<name>A0A0V0XWW5_9BILA</name>